<name>A0AAD7G8J4_MYCRO</name>
<reference evidence="11" key="1">
    <citation type="submission" date="2023-03" db="EMBL/GenBank/DDBJ databases">
        <title>Massive genome expansion in bonnet fungi (Mycena s.s.) driven by repeated elements and novel gene families across ecological guilds.</title>
        <authorList>
            <consortium name="Lawrence Berkeley National Laboratory"/>
            <person name="Harder C.B."/>
            <person name="Miyauchi S."/>
            <person name="Viragh M."/>
            <person name="Kuo A."/>
            <person name="Thoen E."/>
            <person name="Andreopoulos B."/>
            <person name="Lu D."/>
            <person name="Skrede I."/>
            <person name="Drula E."/>
            <person name="Henrissat B."/>
            <person name="Morin E."/>
            <person name="Kohler A."/>
            <person name="Barry K."/>
            <person name="LaButti K."/>
            <person name="Morin E."/>
            <person name="Salamov A."/>
            <person name="Lipzen A."/>
            <person name="Mereny Z."/>
            <person name="Hegedus B."/>
            <person name="Baldrian P."/>
            <person name="Stursova M."/>
            <person name="Weitz H."/>
            <person name="Taylor A."/>
            <person name="Grigoriev I.V."/>
            <person name="Nagy L.G."/>
            <person name="Martin F."/>
            <person name="Kauserud H."/>
        </authorList>
    </citation>
    <scope>NUCLEOTIDE SEQUENCE</scope>
    <source>
        <strain evidence="11">CBHHK067</strain>
    </source>
</reference>
<keyword evidence="5" id="KW-0833">Ubl conjugation pathway</keyword>
<evidence type="ECO:0000256" key="4">
    <source>
        <dbReference type="ARBA" id="ARBA00022670"/>
    </source>
</evidence>
<feature type="transmembrane region" description="Helical" evidence="9">
    <location>
        <begin position="12"/>
        <end position="29"/>
    </location>
</feature>
<dbReference type="InterPro" id="IPR038765">
    <property type="entry name" value="Papain-like_cys_pep_sf"/>
</dbReference>
<feature type="region of interest" description="Disordered" evidence="8">
    <location>
        <begin position="770"/>
        <end position="825"/>
    </location>
</feature>
<keyword evidence="9" id="KW-1133">Transmembrane helix</keyword>
<keyword evidence="9" id="KW-0812">Transmembrane</keyword>
<evidence type="ECO:0000256" key="8">
    <source>
        <dbReference type="SAM" id="MobiDB-lite"/>
    </source>
</evidence>
<feature type="region of interest" description="Disordered" evidence="8">
    <location>
        <begin position="51"/>
        <end position="87"/>
    </location>
</feature>
<dbReference type="GO" id="GO:0004843">
    <property type="term" value="F:cysteine-type deubiquitinase activity"/>
    <property type="evidence" value="ECO:0007669"/>
    <property type="project" value="UniProtKB-EC"/>
</dbReference>
<dbReference type="InterPro" id="IPR001394">
    <property type="entry name" value="Peptidase_C19_UCH"/>
</dbReference>
<dbReference type="PROSITE" id="PS50235">
    <property type="entry name" value="USP_3"/>
    <property type="match status" value="1"/>
</dbReference>
<proteinExistence type="inferred from homology"/>
<comment type="catalytic activity">
    <reaction evidence="1">
        <text>Thiol-dependent hydrolysis of ester, thioester, amide, peptide and isopeptide bonds formed by the C-terminal Gly of ubiquitin (a 76-residue protein attached to proteins as an intracellular targeting signal).</text>
        <dbReference type="EC" id="3.4.19.12"/>
    </reaction>
</comment>
<evidence type="ECO:0000256" key="1">
    <source>
        <dbReference type="ARBA" id="ARBA00000707"/>
    </source>
</evidence>
<dbReference type="Pfam" id="PF00443">
    <property type="entry name" value="UCH"/>
    <property type="match status" value="1"/>
</dbReference>
<dbReference type="EMBL" id="JARKIE010000182">
    <property type="protein sequence ID" value="KAJ7670311.1"/>
    <property type="molecule type" value="Genomic_DNA"/>
</dbReference>
<dbReference type="GO" id="GO:0005829">
    <property type="term" value="C:cytosol"/>
    <property type="evidence" value="ECO:0007669"/>
    <property type="project" value="TreeGrafter"/>
</dbReference>
<comment type="caution">
    <text evidence="11">The sequence shown here is derived from an EMBL/GenBank/DDBJ whole genome shotgun (WGS) entry which is preliminary data.</text>
</comment>
<evidence type="ECO:0000259" key="10">
    <source>
        <dbReference type="PROSITE" id="PS50235"/>
    </source>
</evidence>
<evidence type="ECO:0000256" key="5">
    <source>
        <dbReference type="ARBA" id="ARBA00022786"/>
    </source>
</evidence>
<dbReference type="PANTHER" id="PTHR24006">
    <property type="entry name" value="UBIQUITIN CARBOXYL-TERMINAL HYDROLASE"/>
    <property type="match status" value="1"/>
</dbReference>
<feature type="region of interest" description="Disordered" evidence="8">
    <location>
        <begin position="717"/>
        <end position="743"/>
    </location>
</feature>
<evidence type="ECO:0000256" key="9">
    <source>
        <dbReference type="SAM" id="Phobius"/>
    </source>
</evidence>
<gene>
    <name evidence="11" type="ORF">B0H17DRAFT_202433</name>
</gene>
<feature type="domain" description="USP" evidence="10">
    <location>
        <begin position="96"/>
        <end position="622"/>
    </location>
</feature>
<evidence type="ECO:0000256" key="2">
    <source>
        <dbReference type="ARBA" id="ARBA00009085"/>
    </source>
</evidence>
<keyword evidence="12" id="KW-1185">Reference proteome</keyword>
<dbReference type="InterPro" id="IPR028889">
    <property type="entry name" value="USP"/>
</dbReference>
<evidence type="ECO:0000313" key="11">
    <source>
        <dbReference type="EMBL" id="KAJ7670311.1"/>
    </source>
</evidence>
<dbReference type="EC" id="3.4.19.12" evidence="3"/>
<dbReference type="InterPro" id="IPR050164">
    <property type="entry name" value="Peptidase_C19"/>
</dbReference>
<sequence>MPATVLEQVLPIVVLILIPTLALYLSAFARPRLRNFNMALGALLPWNWGSSPHEKERDHGKQRRVRTRAEQISEKNNSTGEKSSVDTADAEHANFPGLVNMSGTHCFMNSTLQALASLSALPPYLLALRTRAEALDVPTPVVDALLDLLAQLNTPDPAAAAPLRATALVDALCTPPPDMGPPPPSVAPAFWDARKTGGTSTGAGASAKAAALLASHEHQDAQELFQLLSECVREESARVSREGARDRGFGRALPAAEAEADALAAPSPFDGLTATRRACVRCGYTAAIRHFAFDSVQLALESAGGGWGGTNLPALLHAYTALEVLHDCPCRRCALRATARRLTEEAARLADGAEEPPSVTEVMARANGMMADGHTEKAKANGASAGTGTEKKEPTASRMRRLKAVRKMEARVLRALEAGRIEEEQLEGAWDGREGGEALKGVRIERVVGGVCTRQSMLGRPPAILALHINRSVHTGLRVAKNGARVAFPELLDLAPYTTSGVLNLEPTTALSGSGSVGNAGALVGADAPVSKIGDGDECLYRLAAVVCHYGQHSFGHYICYRRTPVPVASASAYAPAPPTREGSGGTGKGWLRISDARVDRCGVEAVLAEGSAAFMLYYERVPPPPPPPVYTGKLGGEADSAETIRPGLAAAAAPVGLSTSVAMSMGGSGVWGMGTGTDGSKGKARVVRSVSVGVGSSRAASVASFVSSLASASSSVVSSSRSPSVSVSSTPAPATPRARPADAEVDARVNGYGNGQVEVEPLALSLSHEAEAEDEHANNDEAAVGNVPPPTPQSGAEPPSKARTKTKKKKKGVGKQEQEMATSA</sequence>
<comment type="similarity">
    <text evidence="2">Belongs to the peptidase C19 family.</text>
</comment>
<feature type="compositionally biased region" description="Basic residues" evidence="8">
    <location>
        <begin position="803"/>
        <end position="814"/>
    </location>
</feature>
<dbReference type="PANTHER" id="PTHR24006:SF888">
    <property type="entry name" value="UBIQUITIN CARBOXYL-TERMINAL HYDROLASE 30"/>
    <property type="match status" value="1"/>
</dbReference>
<dbReference type="InterPro" id="IPR018200">
    <property type="entry name" value="USP_CS"/>
</dbReference>
<evidence type="ECO:0000256" key="3">
    <source>
        <dbReference type="ARBA" id="ARBA00012759"/>
    </source>
</evidence>
<protein>
    <recommendedName>
        <fullName evidence="3">ubiquitinyl hydrolase 1</fullName>
        <ecNumber evidence="3">3.4.19.12</ecNumber>
    </recommendedName>
</protein>
<feature type="compositionally biased region" description="Polar residues" evidence="8">
    <location>
        <begin position="74"/>
        <end position="86"/>
    </location>
</feature>
<dbReference type="GO" id="GO:0006508">
    <property type="term" value="P:proteolysis"/>
    <property type="evidence" value="ECO:0007669"/>
    <property type="project" value="UniProtKB-KW"/>
</dbReference>
<keyword evidence="4" id="KW-0645">Protease</keyword>
<feature type="region of interest" description="Disordered" evidence="8">
    <location>
        <begin position="377"/>
        <end position="399"/>
    </location>
</feature>
<dbReference type="GO" id="GO:0005634">
    <property type="term" value="C:nucleus"/>
    <property type="evidence" value="ECO:0007669"/>
    <property type="project" value="TreeGrafter"/>
</dbReference>
<keyword evidence="9" id="KW-0472">Membrane</keyword>
<keyword evidence="6" id="KW-0378">Hydrolase</keyword>
<dbReference type="Proteomes" id="UP001221757">
    <property type="component" value="Unassembled WGS sequence"/>
</dbReference>
<evidence type="ECO:0000256" key="6">
    <source>
        <dbReference type="ARBA" id="ARBA00022801"/>
    </source>
</evidence>
<organism evidence="11 12">
    <name type="scientific">Mycena rosella</name>
    <name type="common">Pink bonnet</name>
    <name type="synonym">Agaricus rosellus</name>
    <dbReference type="NCBI Taxonomy" id="1033263"/>
    <lineage>
        <taxon>Eukaryota</taxon>
        <taxon>Fungi</taxon>
        <taxon>Dikarya</taxon>
        <taxon>Basidiomycota</taxon>
        <taxon>Agaricomycotina</taxon>
        <taxon>Agaricomycetes</taxon>
        <taxon>Agaricomycetidae</taxon>
        <taxon>Agaricales</taxon>
        <taxon>Marasmiineae</taxon>
        <taxon>Mycenaceae</taxon>
        <taxon>Mycena</taxon>
    </lineage>
</organism>
<evidence type="ECO:0000256" key="7">
    <source>
        <dbReference type="ARBA" id="ARBA00022807"/>
    </source>
</evidence>
<feature type="compositionally biased region" description="Low complexity" evidence="8">
    <location>
        <begin position="717"/>
        <end position="739"/>
    </location>
</feature>
<dbReference type="AlphaFoldDB" id="A0AAD7G8J4"/>
<dbReference type="SUPFAM" id="SSF54001">
    <property type="entry name" value="Cysteine proteinases"/>
    <property type="match status" value="1"/>
</dbReference>
<evidence type="ECO:0000313" key="12">
    <source>
        <dbReference type="Proteomes" id="UP001221757"/>
    </source>
</evidence>
<dbReference type="GO" id="GO:0016579">
    <property type="term" value="P:protein deubiquitination"/>
    <property type="evidence" value="ECO:0007669"/>
    <property type="project" value="InterPro"/>
</dbReference>
<dbReference type="PROSITE" id="PS00973">
    <property type="entry name" value="USP_2"/>
    <property type="match status" value="1"/>
</dbReference>
<dbReference type="Gene3D" id="3.90.70.10">
    <property type="entry name" value="Cysteine proteinases"/>
    <property type="match status" value="1"/>
</dbReference>
<keyword evidence="7" id="KW-0788">Thiol protease</keyword>
<accession>A0AAD7G8J4</accession>